<proteinExistence type="predicted"/>
<comment type="caution">
    <text evidence="2">The sequence shown here is derived from an EMBL/GenBank/DDBJ whole genome shotgun (WGS) entry which is preliminary data.</text>
</comment>
<feature type="compositionally biased region" description="Basic residues" evidence="1">
    <location>
        <begin position="41"/>
        <end position="51"/>
    </location>
</feature>
<feature type="region of interest" description="Disordered" evidence="1">
    <location>
        <begin position="1"/>
        <end position="84"/>
    </location>
</feature>
<evidence type="ECO:0000256" key="1">
    <source>
        <dbReference type="SAM" id="MobiDB-lite"/>
    </source>
</evidence>
<reference evidence="2" key="1">
    <citation type="journal article" date="2015" name="Nature">
        <title>Complex archaea that bridge the gap between prokaryotes and eukaryotes.</title>
        <authorList>
            <person name="Spang A."/>
            <person name="Saw J.H."/>
            <person name="Jorgensen S.L."/>
            <person name="Zaremba-Niedzwiedzka K."/>
            <person name="Martijn J."/>
            <person name="Lind A.E."/>
            <person name="van Eijk R."/>
            <person name="Schleper C."/>
            <person name="Guy L."/>
            <person name="Ettema T.J."/>
        </authorList>
    </citation>
    <scope>NUCLEOTIDE SEQUENCE</scope>
</reference>
<feature type="compositionally biased region" description="Basic and acidic residues" evidence="1">
    <location>
        <begin position="1"/>
        <end position="13"/>
    </location>
</feature>
<dbReference type="AlphaFoldDB" id="A0A0F9IQ03"/>
<dbReference type="EMBL" id="LAZR01011881">
    <property type="protein sequence ID" value="KKM55739.1"/>
    <property type="molecule type" value="Genomic_DNA"/>
</dbReference>
<organism evidence="2">
    <name type="scientific">marine sediment metagenome</name>
    <dbReference type="NCBI Taxonomy" id="412755"/>
    <lineage>
        <taxon>unclassified sequences</taxon>
        <taxon>metagenomes</taxon>
        <taxon>ecological metagenomes</taxon>
    </lineage>
</organism>
<accession>A0A0F9IQ03</accession>
<sequence>MALHHHDPQERARIRAQQVLPQPSGPGRRTGYGQAPGQSPYRKRLSQRRSRPSALPEQASPRAQPPGIYGRGSLAQPTPRGDALSPYLNIAQQFLRPPTRPVTPGVPRFGAQIPGSARRSLLMQILGGRR</sequence>
<evidence type="ECO:0000313" key="2">
    <source>
        <dbReference type="EMBL" id="KKM55739.1"/>
    </source>
</evidence>
<protein>
    <submittedName>
        <fullName evidence="2">Uncharacterized protein</fullName>
    </submittedName>
</protein>
<gene>
    <name evidence="2" type="ORF">LCGC14_1552370</name>
</gene>
<name>A0A0F9IQ03_9ZZZZ</name>